<protein>
    <recommendedName>
        <fullName evidence="3">DNA binding protein</fullName>
    </recommendedName>
</protein>
<dbReference type="GeneID" id="28802558"/>
<evidence type="ECO:0000313" key="2">
    <source>
        <dbReference type="Proteomes" id="UP000203989"/>
    </source>
</evidence>
<accession>A0A142IDE8</accession>
<dbReference type="Proteomes" id="UP000203989">
    <property type="component" value="Segment"/>
</dbReference>
<evidence type="ECO:0000313" key="1">
    <source>
        <dbReference type="EMBL" id="AMR57253.1"/>
    </source>
</evidence>
<dbReference type="RefSeq" id="YP_009275935.1">
    <property type="nucleotide sequence ID" value="NC_030934.1"/>
</dbReference>
<dbReference type="EMBL" id="KU130126">
    <property type="protein sequence ID" value="AMR57253.1"/>
    <property type="molecule type" value="Genomic_DNA"/>
</dbReference>
<keyword evidence="2" id="KW-1185">Reference proteome</keyword>
<organism evidence="1 2">
    <name type="scientific">Pseudomonas phage vB_PsyM_KIL1</name>
    <dbReference type="NCBI Taxonomy" id="1777065"/>
    <lineage>
        <taxon>Viruses</taxon>
        <taxon>Duplodnaviria</taxon>
        <taxon>Heunggongvirae</taxon>
        <taxon>Uroviricota</taxon>
        <taxon>Caudoviricetes</taxon>
        <taxon>Vandenendeviridae</taxon>
        <taxon>Gorskivirinae</taxon>
        <taxon>Flaumdravirus</taxon>
        <taxon>Flaumdravirus KIL4</taxon>
    </lineage>
</organism>
<proteinExistence type="predicted"/>
<sequence>MKYGYNSGGGWQVSKDRKPTKEYSRWATMMSRCYNPSNQAYAQYSGKGKFVCKQWHDFQAFAQWYSENSIDDWPMDKDCDGGSVYSPDTVVFVPEQVNQLLKCYTIPMCGVKKATNTWYVQTKDVDNRQHVMGKFTSPEAANDYYQGYIRLKMAALVDKYAIPAATAARLLSL</sequence>
<dbReference type="KEGG" id="vg:28802558"/>
<evidence type="ECO:0008006" key="3">
    <source>
        <dbReference type="Google" id="ProtNLM"/>
    </source>
</evidence>
<dbReference type="OrthoDB" id="8611at10239"/>
<gene>
    <name evidence="1" type="ORF">vB_PsyM_KIL1_0001</name>
</gene>
<reference evidence="1 2" key="1">
    <citation type="journal article" date="2016" name="Front. Microbiol.">
        <title>Characterization of Novel Bacteriophages for Biocontrol of Bacterial Blight in Leek Caused by Pseudomonas syringae pv. porri.</title>
        <authorList>
            <person name="Rombouts S."/>
            <person name="Lavigne R."/>
        </authorList>
    </citation>
    <scope>NUCLEOTIDE SEQUENCE [LARGE SCALE GENOMIC DNA]</scope>
</reference>
<name>A0A142IDE8_9CAUD</name>